<proteinExistence type="predicted"/>
<feature type="compositionally biased region" description="Acidic residues" evidence="1">
    <location>
        <begin position="336"/>
        <end position="350"/>
    </location>
</feature>
<dbReference type="InterPro" id="IPR042986">
    <property type="entry name" value="PLEKHS1"/>
</dbReference>
<feature type="domain" description="PH" evidence="2">
    <location>
        <begin position="22"/>
        <end position="141"/>
    </location>
</feature>
<protein>
    <recommendedName>
        <fullName evidence="2">PH domain-containing protein</fullName>
    </recommendedName>
</protein>
<gene>
    <name evidence="3" type="ORF">MATL_G00014790</name>
</gene>
<dbReference type="AlphaFoldDB" id="A0A9D3QLT7"/>
<name>A0A9D3QLT7_MEGAT</name>
<reference evidence="3" key="1">
    <citation type="submission" date="2021-01" db="EMBL/GenBank/DDBJ databases">
        <authorList>
            <person name="Zahm M."/>
            <person name="Roques C."/>
            <person name="Cabau C."/>
            <person name="Klopp C."/>
            <person name="Donnadieu C."/>
            <person name="Jouanno E."/>
            <person name="Lampietro C."/>
            <person name="Louis A."/>
            <person name="Herpin A."/>
            <person name="Echchiki A."/>
            <person name="Berthelot C."/>
            <person name="Parey E."/>
            <person name="Roest-Crollius H."/>
            <person name="Braasch I."/>
            <person name="Postlethwait J."/>
            <person name="Bobe J."/>
            <person name="Montfort J."/>
            <person name="Bouchez O."/>
            <person name="Begum T."/>
            <person name="Mejri S."/>
            <person name="Adams A."/>
            <person name="Chen W.-J."/>
            <person name="Guiguen Y."/>
        </authorList>
    </citation>
    <scope>NUCLEOTIDE SEQUENCE</scope>
    <source>
        <strain evidence="3">YG-15Mar2019-1</strain>
        <tissue evidence="3">Brain</tissue>
    </source>
</reference>
<feature type="region of interest" description="Disordered" evidence="1">
    <location>
        <begin position="240"/>
        <end position="304"/>
    </location>
</feature>
<evidence type="ECO:0000259" key="2">
    <source>
        <dbReference type="PROSITE" id="PS50003"/>
    </source>
</evidence>
<evidence type="ECO:0000313" key="4">
    <source>
        <dbReference type="Proteomes" id="UP001046870"/>
    </source>
</evidence>
<dbReference type="Proteomes" id="UP001046870">
    <property type="component" value="Chromosome 1"/>
</dbReference>
<dbReference type="InterPro" id="IPR011993">
    <property type="entry name" value="PH-like_dom_sf"/>
</dbReference>
<comment type="caution">
    <text evidence="3">The sequence shown here is derived from an EMBL/GenBank/DDBJ whole genome shotgun (WGS) entry which is preliminary data.</text>
</comment>
<evidence type="ECO:0000256" key="1">
    <source>
        <dbReference type="SAM" id="MobiDB-lite"/>
    </source>
</evidence>
<feature type="compositionally biased region" description="Polar residues" evidence="1">
    <location>
        <begin position="262"/>
        <end position="289"/>
    </location>
</feature>
<dbReference type="OrthoDB" id="9900190at2759"/>
<dbReference type="InterPro" id="IPR001849">
    <property type="entry name" value="PH_domain"/>
</dbReference>
<dbReference type="PANTHER" id="PTHR47014:SF1">
    <property type="entry name" value="PLECKSTRIN HOMOLOGY DOMAIN-CONTAINING FAMILY S MEMBER 1"/>
    <property type="match status" value="1"/>
</dbReference>
<dbReference type="SMART" id="SM00233">
    <property type="entry name" value="PH"/>
    <property type="match status" value="1"/>
</dbReference>
<dbReference type="EMBL" id="JAFDVH010000001">
    <property type="protein sequence ID" value="KAG7492517.1"/>
    <property type="molecule type" value="Genomic_DNA"/>
</dbReference>
<accession>A0A9D3QLT7</accession>
<evidence type="ECO:0000313" key="3">
    <source>
        <dbReference type="EMBL" id="KAG7492517.1"/>
    </source>
</evidence>
<dbReference type="SUPFAM" id="SSF50729">
    <property type="entry name" value="PH domain-like"/>
    <property type="match status" value="1"/>
</dbReference>
<feature type="compositionally biased region" description="Polar residues" evidence="1">
    <location>
        <begin position="371"/>
        <end position="382"/>
    </location>
</feature>
<sequence length="545" mass="61929">MPGIQRNPAENTVFYRTVAGVQEVRKGYLIKSPPTSKFKTLRCWKRRYFVLFQTSEKEHFLKYYKSANDRDKAQGGIDLDKITLIFTRPQYHNRWNWIHRNFKCPPESVLFIQAGDRPFFFIDENSGDVDGWYRDISKIVNRSDSELTPEQLQRLHRSMPEGGLIEGQSRPTSNHYPALEKLRSMSDPAQNLSFFSTQTCSCRSEADGSSERGTWSEQCDHLNISQDSPYELLSSMKVDTAQEGEKPRSSSDPVPSPLSRLRAQSCSSQLEDSTKTRSVSDPVSKQDWSQLRRGSLPSEADSRREIRSWSEPFEHPNLSQDSHYDTPRSILKAQESVDDDEDEEEAEEDGTSFYMRMDTVFEVVATLQQEQENSLPSCTDESNGVVDSEDRPVTSALENQKPQRMQSTEKQEKESNGVQSGDAGGDPAEPTEPAGAHGESRRVSQVDVLLNRVKSRALIHWTPDEQSHTDSEQQNNVKEIYINRDDLKNNVTLTGVDGMPCVSHWPALPGTRGLFHKGDQILAVNDLLTESVDEVHFYLNKLLKN</sequence>
<dbReference type="Gene3D" id="2.30.29.30">
    <property type="entry name" value="Pleckstrin-homology domain (PH domain)/Phosphotyrosine-binding domain (PTB)"/>
    <property type="match status" value="1"/>
</dbReference>
<keyword evidence="4" id="KW-1185">Reference proteome</keyword>
<feature type="region of interest" description="Disordered" evidence="1">
    <location>
        <begin position="333"/>
        <end position="355"/>
    </location>
</feature>
<dbReference type="PANTHER" id="PTHR47014">
    <property type="entry name" value="PLECKSTRIN HOMOLOGY DOMAIN-CONTAINING FAMILY S MEMBER 1"/>
    <property type="match status" value="1"/>
</dbReference>
<organism evidence="3 4">
    <name type="scientific">Megalops atlanticus</name>
    <name type="common">Tarpon</name>
    <name type="synonym">Clupea gigantea</name>
    <dbReference type="NCBI Taxonomy" id="7932"/>
    <lineage>
        <taxon>Eukaryota</taxon>
        <taxon>Metazoa</taxon>
        <taxon>Chordata</taxon>
        <taxon>Craniata</taxon>
        <taxon>Vertebrata</taxon>
        <taxon>Euteleostomi</taxon>
        <taxon>Actinopterygii</taxon>
        <taxon>Neopterygii</taxon>
        <taxon>Teleostei</taxon>
        <taxon>Elopiformes</taxon>
        <taxon>Megalopidae</taxon>
        <taxon>Megalops</taxon>
    </lineage>
</organism>
<dbReference type="PROSITE" id="PS50003">
    <property type="entry name" value="PH_DOMAIN"/>
    <property type="match status" value="1"/>
</dbReference>
<feature type="compositionally biased region" description="Polar residues" evidence="1">
    <location>
        <begin position="396"/>
        <end position="406"/>
    </location>
</feature>
<feature type="region of interest" description="Disordered" evidence="1">
    <location>
        <begin position="371"/>
        <end position="445"/>
    </location>
</feature>